<organism evidence="1 2">
    <name type="scientific">Natrinema longum</name>
    <dbReference type="NCBI Taxonomy" id="370324"/>
    <lineage>
        <taxon>Archaea</taxon>
        <taxon>Methanobacteriati</taxon>
        <taxon>Methanobacteriota</taxon>
        <taxon>Stenosarchaea group</taxon>
        <taxon>Halobacteria</taxon>
        <taxon>Halobacteriales</taxon>
        <taxon>Natrialbaceae</taxon>
        <taxon>Natrinema</taxon>
    </lineage>
</organism>
<proteinExistence type="predicted"/>
<dbReference type="RefSeq" id="WP_207271190.1">
    <property type="nucleotide sequence ID" value="NZ_CP071463.1"/>
</dbReference>
<sequence>MASERPSAEELRRGMTVKIVQDDADPHSEDTEPIIGEVGTIYGDEPEGPHVKLKSGVVGHVQSVAHDE</sequence>
<dbReference type="EMBL" id="CP071463">
    <property type="protein sequence ID" value="QSW86038.1"/>
    <property type="molecule type" value="Genomic_DNA"/>
</dbReference>
<evidence type="ECO:0000313" key="1">
    <source>
        <dbReference type="EMBL" id="QSW86038.1"/>
    </source>
</evidence>
<dbReference type="KEGG" id="hlo:J0X27_04165"/>
<dbReference type="GeneID" id="63182911"/>
<dbReference type="AlphaFoldDB" id="A0A8A2UDR5"/>
<dbReference type="Proteomes" id="UP000663191">
    <property type="component" value="Chromosome"/>
</dbReference>
<protein>
    <submittedName>
        <fullName evidence="1">DUF2196 domain-containing protein</fullName>
    </submittedName>
</protein>
<dbReference type="InterPro" id="IPR019240">
    <property type="entry name" value="DUF2196"/>
</dbReference>
<accession>A0A8A2UDR5</accession>
<name>A0A8A2UDR5_9EURY</name>
<keyword evidence="2" id="KW-1185">Reference proteome</keyword>
<reference evidence="1 2" key="1">
    <citation type="journal article" date="2006" name="Int. J. Syst. Evol. Microbiol.">
        <title>Haloterrigena longa sp. nov. and Haloterrigena limicola sp. nov., extremely halophilic archaea isolated from a salt lake.</title>
        <authorList>
            <person name="Cui H.L."/>
            <person name="Tohty D."/>
            <person name="Zhou P.J."/>
            <person name="Liu S.J."/>
        </authorList>
    </citation>
    <scope>NUCLEOTIDE SEQUENCE [LARGE SCALE GENOMIC DNA]</scope>
    <source>
        <strain evidence="1 2">ABH32</strain>
    </source>
</reference>
<dbReference type="OrthoDB" id="194832at2157"/>
<gene>
    <name evidence="1" type="ORF">J0X27_04165</name>
</gene>
<evidence type="ECO:0000313" key="2">
    <source>
        <dbReference type="Proteomes" id="UP000663191"/>
    </source>
</evidence>
<dbReference type="Pfam" id="PF09962">
    <property type="entry name" value="DUF2196"/>
    <property type="match status" value="1"/>
</dbReference>